<dbReference type="Pfam" id="PF00651">
    <property type="entry name" value="BTB"/>
    <property type="match status" value="2"/>
</dbReference>
<sequence>MGEKKLLITYPELRAVALENVLDVVPVGSGFEVRCAGITRISITLDEENRMLMRVIVNGGQVENFLKIHNETHNCISQIVTVVRQVNVLLGIILWCSIHCIWTPCGFRYEIHDAKSKYVFCIKQDSENFQNFIVLDNKNEKKYEINVQENNNLQITHDFYTSCTNEEESKLMVLKDKHALCEDLKYILSVPDLCDVTFLVGPEQYPIHGLRAILASRSRIFYLMILAKEKEIKIQDSQKKIGFMKKLKQIRKLLISKPSHKTLKSLPTKLTISVEEYEVSVFERLLRYIHCGVVSVDVFTVVGLLNAAENFELECLKNACWEFAVSCIRPDLVHDLIASANEYSTSKLTNQLLKEIQEISFNQPELLYYTPRSRSCSTLDLTNNRRNSKTTNGFLMRTVL</sequence>
<dbReference type="InterPro" id="IPR011333">
    <property type="entry name" value="SKP1/BTB/POZ_sf"/>
</dbReference>
<evidence type="ECO:0000313" key="3">
    <source>
        <dbReference type="Proteomes" id="UP000507470"/>
    </source>
</evidence>
<gene>
    <name evidence="2" type="ORF">MCOR_3401</name>
</gene>
<dbReference type="EMBL" id="CACVKT020000584">
    <property type="protein sequence ID" value="CAC5361175.1"/>
    <property type="molecule type" value="Genomic_DNA"/>
</dbReference>
<evidence type="ECO:0000313" key="2">
    <source>
        <dbReference type="EMBL" id="CAC5361175.1"/>
    </source>
</evidence>
<dbReference type="AlphaFoldDB" id="A0A6J8A506"/>
<dbReference type="SUPFAM" id="SSF54695">
    <property type="entry name" value="POZ domain"/>
    <property type="match status" value="1"/>
</dbReference>
<evidence type="ECO:0000259" key="1">
    <source>
        <dbReference type="PROSITE" id="PS50097"/>
    </source>
</evidence>
<dbReference type="Gene3D" id="3.30.710.10">
    <property type="entry name" value="Potassium Channel Kv1.1, Chain A"/>
    <property type="match status" value="1"/>
</dbReference>
<dbReference type="PANTHER" id="PTHR24410:SF46">
    <property type="entry name" value="SERINE-ENRICHED PROTEIN"/>
    <property type="match status" value="1"/>
</dbReference>
<dbReference type="PANTHER" id="PTHR24410">
    <property type="entry name" value="HL07962P-RELATED"/>
    <property type="match status" value="1"/>
</dbReference>
<reference evidence="2 3" key="1">
    <citation type="submission" date="2020-06" db="EMBL/GenBank/DDBJ databases">
        <authorList>
            <person name="Li R."/>
            <person name="Bekaert M."/>
        </authorList>
    </citation>
    <scope>NUCLEOTIDE SEQUENCE [LARGE SCALE GENOMIC DNA]</scope>
    <source>
        <strain evidence="3">wild</strain>
    </source>
</reference>
<organism evidence="2 3">
    <name type="scientific">Mytilus coruscus</name>
    <name type="common">Sea mussel</name>
    <dbReference type="NCBI Taxonomy" id="42192"/>
    <lineage>
        <taxon>Eukaryota</taxon>
        <taxon>Metazoa</taxon>
        <taxon>Spiralia</taxon>
        <taxon>Lophotrochozoa</taxon>
        <taxon>Mollusca</taxon>
        <taxon>Bivalvia</taxon>
        <taxon>Autobranchia</taxon>
        <taxon>Pteriomorphia</taxon>
        <taxon>Mytilida</taxon>
        <taxon>Mytiloidea</taxon>
        <taxon>Mytilidae</taxon>
        <taxon>Mytilinae</taxon>
        <taxon>Mytilus</taxon>
    </lineage>
</organism>
<accession>A0A6J8A506</accession>
<dbReference type="OrthoDB" id="6359816at2759"/>
<dbReference type="InterPro" id="IPR000210">
    <property type="entry name" value="BTB/POZ_dom"/>
</dbReference>
<name>A0A6J8A506_MYTCO</name>
<proteinExistence type="predicted"/>
<keyword evidence="3" id="KW-1185">Reference proteome</keyword>
<dbReference type="Proteomes" id="UP000507470">
    <property type="component" value="Unassembled WGS sequence"/>
</dbReference>
<dbReference type="PROSITE" id="PS50097">
    <property type="entry name" value="BTB"/>
    <property type="match status" value="1"/>
</dbReference>
<protein>
    <recommendedName>
        <fullName evidence="1">BTB domain-containing protein</fullName>
    </recommendedName>
</protein>
<feature type="domain" description="BTB" evidence="1">
    <location>
        <begin position="194"/>
        <end position="298"/>
    </location>
</feature>
<dbReference type="InterPro" id="IPR051481">
    <property type="entry name" value="BTB-POZ/Galectin-3-binding"/>
</dbReference>
<dbReference type="SMART" id="SM00225">
    <property type="entry name" value="BTB"/>
    <property type="match status" value="1"/>
</dbReference>